<dbReference type="SUPFAM" id="SSF54995">
    <property type="entry name" value="Ribosomal protein S6"/>
    <property type="match status" value="1"/>
</dbReference>
<evidence type="ECO:0000256" key="1">
    <source>
        <dbReference type="ARBA" id="ARBA00009512"/>
    </source>
</evidence>
<accession>A0A4D6YKP5</accession>
<dbReference type="PANTHER" id="PTHR21011:SF1">
    <property type="entry name" value="SMALL RIBOSOMAL SUBUNIT PROTEIN BS6M"/>
    <property type="match status" value="1"/>
</dbReference>
<evidence type="ECO:0000256" key="7">
    <source>
        <dbReference type="ARBA" id="ARBA00035294"/>
    </source>
</evidence>
<sequence>MRHYEIVIIIHPDQTSEQIMHIIKHYKTFIMQNHGIIYRLEDWGRRQLAYPIKKLHKAYYILMNIHIEPVKISELKEILFFNEVVLRSMIITVKEKIVVPSVILKLKNDKMDKR</sequence>
<dbReference type="InterPro" id="IPR035980">
    <property type="entry name" value="Ribosomal_bS6_sf"/>
</dbReference>
<evidence type="ECO:0000313" key="9">
    <source>
        <dbReference type="EMBL" id="QCI26554.1"/>
    </source>
</evidence>
<evidence type="ECO:0000256" key="5">
    <source>
        <dbReference type="ARBA" id="ARBA00023274"/>
    </source>
</evidence>
<dbReference type="InterPro" id="IPR020815">
    <property type="entry name" value="Ribosomal_bS6_CS"/>
</dbReference>
<evidence type="ECO:0000256" key="3">
    <source>
        <dbReference type="ARBA" id="ARBA00022884"/>
    </source>
</evidence>
<dbReference type="EMBL" id="CP032998">
    <property type="protein sequence ID" value="QCI26554.1"/>
    <property type="molecule type" value="Genomic_DNA"/>
</dbReference>
<evidence type="ECO:0000256" key="2">
    <source>
        <dbReference type="ARBA" id="ARBA00022730"/>
    </source>
</evidence>
<comment type="similarity">
    <text evidence="1 8">Belongs to the bacterial ribosomal protein bS6 family.</text>
</comment>
<dbReference type="GO" id="GO:0022627">
    <property type="term" value="C:cytosolic small ribosomal subunit"/>
    <property type="evidence" value="ECO:0007669"/>
    <property type="project" value="TreeGrafter"/>
</dbReference>
<dbReference type="GO" id="GO:0006412">
    <property type="term" value="P:translation"/>
    <property type="evidence" value="ECO:0007669"/>
    <property type="project" value="UniProtKB-UniRule"/>
</dbReference>
<reference evidence="9 10" key="1">
    <citation type="submission" date="2018-10" db="EMBL/GenBank/DDBJ databases">
        <title>Comparative functional genomics of the obligate endosymbiont Buchnera aphidicola.</title>
        <authorList>
            <person name="Chong R.A."/>
        </authorList>
    </citation>
    <scope>NUCLEOTIDE SEQUENCE [LARGE SCALE GENOMIC DNA]</scope>
    <source>
        <strain evidence="9 10">Ssp</strain>
    </source>
</reference>
<dbReference type="RefSeq" id="WP_158352105.1">
    <property type="nucleotide sequence ID" value="NZ_CP032998.1"/>
</dbReference>
<dbReference type="PROSITE" id="PS01048">
    <property type="entry name" value="RIBOSOMAL_S6"/>
    <property type="match status" value="1"/>
</dbReference>
<evidence type="ECO:0000256" key="8">
    <source>
        <dbReference type="HAMAP-Rule" id="MF_00360"/>
    </source>
</evidence>
<keyword evidence="4 8" id="KW-0689">Ribosomal protein</keyword>
<evidence type="ECO:0000256" key="4">
    <source>
        <dbReference type="ARBA" id="ARBA00022980"/>
    </source>
</evidence>
<proteinExistence type="inferred from homology"/>
<dbReference type="NCBIfam" id="TIGR00166">
    <property type="entry name" value="S6"/>
    <property type="match status" value="1"/>
</dbReference>
<name>A0A4D6YKP5_9GAMM</name>
<keyword evidence="2 8" id="KW-0699">rRNA-binding</keyword>
<protein>
    <recommendedName>
        <fullName evidence="7 8">Small ribosomal subunit protein bS6</fullName>
    </recommendedName>
</protein>
<dbReference type="HAMAP" id="MF_00360">
    <property type="entry name" value="Ribosomal_bS6"/>
    <property type="match status" value="1"/>
</dbReference>
<dbReference type="OrthoDB" id="9812702at2"/>
<gene>
    <name evidence="8" type="primary">rpsF</name>
    <name evidence="9" type="ORF">D9V79_01820</name>
</gene>
<dbReference type="GO" id="GO:0070181">
    <property type="term" value="F:small ribosomal subunit rRNA binding"/>
    <property type="evidence" value="ECO:0007669"/>
    <property type="project" value="TreeGrafter"/>
</dbReference>
<keyword evidence="5 8" id="KW-0687">Ribonucleoprotein</keyword>
<dbReference type="Pfam" id="PF01250">
    <property type="entry name" value="Ribosomal_S6"/>
    <property type="match status" value="1"/>
</dbReference>
<dbReference type="AlphaFoldDB" id="A0A4D6YKP5"/>
<dbReference type="InterPro" id="IPR014717">
    <property type="entry name" value="Transl_elong_EF1B/ribsomal_bS6"/>
</dbReference>
<dbReference type="InterPro" id="IPR020814">
    <property type="entry name" value="Ribosomal_S6_plastid/chlpt"/>
</dbReference>
<dbReference type="PANTHER" id="PTHR21011">
    <property type="entry name" value="MITOCHONDRIAL 28S RIBOSOMAL PROTEIN S6"/>
    <property type="match status" value="1"/>
</dbReference>
<dbReference type="Gene3D" id="3.30.70.60">
    <property type="match status" value="1"/>
</dbReference>
<keyword evidence="10" id="KW-1185">Reference proteome</keyword>
<dbReference type="GO" id="GO:0003735">
    <property type="term" value="F:structural constituent of ribosome"/>
    <property type="evidence" value="ECO:0007669"/>
    <property type="project" value="InterPro"/>
</dbReference>
<organism evidence="9 10">
    <name type="scientific">Buchnera aphidicola</name>
    <name type="common">Stegophylla sp.</name>
    <dbReference type="NCBI Taxonomy" id="2315800"/>
    <lineage>
        <taxon>Bacteria</taxon>
        <taxon>Pseudomonadati</taxon>
        <taxon>Pseudomonadota</taxon>
        <taxon>Gammaproteobacteria</taxon>
        <taxon>Enterobacterales</taxon>
        <taxon>Erwiniaceae</taxon>
        <taxon>Buchnera</taxon>
    </lineage>
</organism>
<keyword evidence="3 8" id="KW-0694">RNA-binding</keyword>
<dbReference type="Proteomes" id="UP000298636">
    <property type="component" value="Chromosome"/>
</dbReference>
<dbReference type="CDD" id="cd00473">
    <property type="entry name" value="bS6"/>
    <property type="match status" value="1"/>
</dbReference>
<evidence type="ECO:0000256" key="6">
    <source>
        <dbReference type="ARBA" id="ARBA00035104"/>
    </source>
</evidence>
<evidence type="ECO:0000313" key="10">
    <source>
        <dbReference type="Proteomes" id="UP000298636"/>
    </source>
</evidence>
<comment type="function">
    <text evidence="6 8">Binds together with bS18 to 16S ribosomal RNA.</text>
</comment>
<dbReference type="InterPro" id="IPR000529">
    <property type="entry name" value="Ribosomal_bS6"/>
</dbReference>